<evidence type="ECO:0000313" key="8">
    <source>
        <dbReference type="EMBL" id="MSA89419.1"/>
    </source>
</evidence>
<evidence type="ECO:0000313" key="11">
    <source>
        <dbReference type="Proteomes" id="UP000480929"/>
    </source>
</evidence>
<dbReference type="EMBL" id="WKPI01000011">
    <property type="protein sequence ID" value="MSC33097.1"/>
    <property type="molecule type" value="Genomic_DNA"/>
</dbReference>
<evidence type="ECO:0000313" key="10">
    <source>
        <dbReference type="Proteomes" id="UP000433575"/>
    </source>
</evidence>
<evidence type="ECO:0000313" key="9">
    <source>
        <dbReference type="EMBL" id="MSC33097.1"/>
    </source>
</evidence>
<dbReference type="PROSITE" id="PS00583">
    <property type="entry name" value="PFKB_KINASES_1"/>
    <property type="match status" value="1"/>
</dbReference>
<dbReference type="GO" id="GO:0005988">
    <property type="term" value="P:lactose metabolic process"/>
    <property type="evidence" value="ECO:0007669"/>
    <property type="project" value="UniProtKB-KW"/>
</dbReference>
<dbReference type="SUPFAM" id="SSF53613">
    <property type="entry name" value="Ribokinase-like"/>
    <property type="match status" value="1"/>
</dbReference>
<dbReference type="GO" id="GO:0005829">
    <property type="term" value="C:cytosol"/>
    <property type="evidence" value="ECO:0007669"/>
    <property type="project" value="TreeGrafter"/>
</dbReference>
<dbReference type="OrthoDB" id="9801219at2"/>
<dbReference type="UniPathway" id="UPA00704">
    <property type="reaction ID" value="UER00715"/>
</dbReference>
<keyword evidence="11" id="KW-1185">Reference proteome</keyword>
<dbReference type="InterPro" id="IPR011611">
    <property type="entry name" value="PfkB_dom"/>
</dbReference>
<keyword evidence="6" id="KW-0423">Lactose metabolism</keyword>
<comment type="similarity">
    <text evidence="1">Belongs to the carbohydrate kinase pfkB family.</text>
</comment>
<dbReference type="Gene3D" id="3.40.1190.20">
    <property type="match status" value="1"/>
</dbReference>
<dbReference type="FunFam" id="3.40.1190.20:FF:000001">
    <property type="entry name" value="Phosphofructokinase"/>
    <property type="match status" value="1"/>
</dbReference>
<dbReference type="Proteomes" id="UP000433575">
    <property type="component" value="Unassembled WGS sequence"/>
</dbReference>
<dbReference type="GO" id="GO:0008443">
    <property type="term" value="F:phosphofructokinase activity"/>
    <property type="evidence" value="ECO:0007669"/>
    <property type="project" value="TreeGrafter"/>
</dbReference>
<proteinExistence type="inferred from homology"/>
<organism evidence="8 10">
    <name type="scientific">Holdemania massiliensis</name>
    <dbReference type="NCBI Taxonomy" id="1468449"/>
    <lineage>
        <taxon>Bacteria</taxon>
        <taxon>Bacillati</taxon>
        <taxon>Bacillota</taxon>
        <taxon>Erysipelotrichia</taxon>
        <taxon>Erysipelotrichales</taxon>
        <taxon>Erysipelotrichaceae</taxon>
        <taxon>Holdemania</taxon>
    </lineage>
</organism>
<comment type="caution">
    <text evidence="8">The sequence shown here is derived from an EMBL/GenBank/DDBJ whole genome shotgun (WGS) entry which is preliminary data.</text>
</comment>
<dbReference type="PANTHER" id="PTHR46566">
    <property type="entry name" value="1-PHOSPHOFRUCTOKINASE-RELATED"/>
    <property type="match status" value="1"/>
</dbReference>
<evidence type="ECO:0000256" key="4">
    <source>
        <dbReference type="ARBA" id="ARBA00022777"/>
    </source>
</evidence>
<reference evidence="10 11" key="1">
    <citation type="journal article" date="2019" name="Nat. Med.">
        <title>A library of human gut bacterial isolates paired with longitudinal multiomics data enables mechanistic microbiome research.</title>
        <authorList>
            <person name="Poyet M."/>
            <person name="Groussin M."/>
            <person name="Gibbons S.M."/>
            <person name="Avila-Pacheco J."/>
            <person name="Jiang X."/>
            <person name="Kearney S.M."/>
            <person name="Perrotta A.R."/>
            <person name="Berdy B."/>
            <person name="Zhao S."/>
            <person name="Lieberman T.D."/>
            <person name="Swanson P.K."/>
            <person name="Smith M."/>
            <person name="Roesemann S."/>
            <person name="Alexander J.E."/>
            <person name="Rich S.A."/>
            <person name="Livny J."/>
            <person name="Vlamakis H."/>
            <person name="Clish C."/>
            <person name="Bullock K."/>
            <person name="Deik A."/>
            <person name="Scott J."/>
            <person name="Pierce K.A."/>
            <person name="Xavier R.J."/>
            <person name="Alm E.J."/>
        </authorList>
    </citation>
    <scope>NUCLEOTIDE SEQUENCE [LARGE SCALE GENOMIC DNA]</scope>
    <source>
        <strain evidence="8 10">BIOML-A4</strain>
        <strain evidence="9 11">BIOML-A5</strain>
    </source>
</reference>
<sequence length="315" mass="34623">MIYTITFNPSLDYFVYLDQELTEGSIIKTKNTAIRAGGKGVNISIVLSHMGIQSKAILFLGGGIGELIDREISEKQGIEVIPIRIAEENRINVKIKNQTETAINALGPRVSAEQQEALLAALNGLTKEDYVLISGSFCQGVNAELVERIAERVHRAEARLITDIPNLTLAHYQKIKPYLIKPNLEELAMIFSEKIDEVNYPRYAQALIEAGVENVLVSLGREGAYFASQCKRYQLSGPEVEVVNTVGCGDSMLACMVASLASRHSLTEALKYGEAAGRAKAAARGLPTCEDVESLVEKVTVVEVQRKEERERLNE</sequence>
<dbReference type="InterPro" id="IPR017583">
    <property type="entry name" value="Tagatose/fructose_Pkinase"/>
</dbReference>
<evidence type="ECO:0000256" key="3">
    <source>
        <dbReference type="ARBA" id="ARBA00022741"/>
    </source>
</evidence>
<dbReference type="PIRSF" id="PIRSF000535">
    <property type="entry name" value="1PFK/6PFK/LacC"/>
    <property type="match status" value="1"/>
</dbReference>
<dbReference type="EC" id="2.7.1.144" evidence="6"/>
<comment type="catalytic activity">
    <reaction evidence="6">
        <text>D-tagatofuranose 6-phosphate + ATP = D-tagatofuranose 1,6-bisphosphate + ADP + H(+)</text>
        <dbReference type="Rhea" id="RHEA:12420"/>
        <dbReference type="ChEBI" id="CHEBI:15378"/>
        <dbReference type="ChEBI" id="CHEBI:30616"/>
        <dbReference type="ChEBI" id="CHEBI:58694"/>
        <dbReference type="ChEBI" id="CHEBI:58695"/>
        <dbReference type="ChEBI" id="CHEBI:456216"/>
        <dbReference type="EC" id="2.7.1.144"/>
    </reaction>
</comment>
<dbReference type="PANTHER" id="PTHR46566:SF1">
    <property type="entry name" value="1-PHOSPHOFRUCTOKINASE"/>
    <property type="match status" value="1"/>
</dbReference>
<dbReference type="GO" id="GO:0044281">
    <property type="term" value="P:small molecule metabolic process"/>
    <property type="evidence" value="ECO:0007669"/>
    <property type="project" value="UniProtKB-ARBA"/>
</dbReference>
<comment type="pathway">
    <text evidence="6">Carbohydrate metabolism; D-tagatose 6-phosphate degradation; D-glyceraldehyde 3-phosphate and glycerone phosphate from D-tagatose 6-phosphate: step 1/2.</text>
</comment>
<dbReference type="EMBL" id="WKPJ01000010">
    <property type="protein sequence ID" value="MSA89419.1"/>
    <property type="molecule type" value="Genomic_DNA"/>
</dbReference>
<keyword evidence="4 8" id="KW-0418">Kinase</keyword>
<keyword evidence="2 6" id="KW-0808">Transferase</keyword>
<gene>
    <name evidence="9" type="ORF">GKD88_08175</name>
    <name evidence="8" type="ORF">GKE08_08770</name>
</gene>
<comment type="similarity">
    <text evidence="6">Belongs to the carbohydrate kinase PfkB family. LacC subfamily.</text>
</comment>
<evidence type="ECO:0000256" key="5">
    <source>
        <dbReference type="ARBA" id="ARBA00022840"/>
    </source>
</evidence>
<dbReference type="GO" id="GO:0009024">
    <property type="term" value="F:tagatose-6-phosphate kinase activity"/>
    <property type="evidence" value="ECO:0007669"/>
    <property type="project" value="UniProtKB-EC"/>
</dbReference>
<dbReference type="InterPro" id="IPR002173">
    <property type="entry name" value="Carboh/pur_kinase_PfkB_CS"/>
</dbReference>
<evidence type="ECO:0000256" key="1">
    <source>
        <dbReference type="ARBA" id="ARBA00005380"/>
    </source>
</evidence>
<dbReference type="NCBIfam" id="TIGR03168">
    <property type="entry name" value="1-PFK"/>
    <property type="match status" value="1"/>
</dbReference>
<dbReference type="GO" id="GO:2001059">
    <property type="term" value="P:D-tagatose 6-phosphate catabolic process"/>
    <property type="evidence" value="ECO:0007669"/>
    <property type="project" value="UniProtKB-UniPathway"/>
</dbReference>
<evidence type="ECO:0000259" key="7">
    <source>
        <dbReference type="Pfam" id="PF00294"/>
    </source>
</evidence>
<dbReference type="AlphaFoldDB" id="A0A6N7S6N0"/>
<dbReference type="GO" id="GO:0005524">
    <property type="term" value="F:ATP binding"/>
    <property type="evidence" value="ECO:0007669"/>
    <property type="project" value="UniProtKB-KW"/>
</dbReference>
<keyword evidence="3 6" id="KW-0547">Nucleotide-binding</keyword>
<evidence type="ECO:0000256" key="2">
    <source>
        <dbReference type="ARBA" id="ARBA00022679"/>
    </source>
</evidence>
<dbReference type="Pfam" id="PF00294">
    <property type="entry name" value="PfkB"/>
    <property type="match status" value="1"/>
</dbReference>
<keyword evidence="5 6" id="KW-0067">ATP-binding</keyword>
<feature type="domain" description="Carbohydrate kinase PfkB" evidence="7">
    <location>
        <begin position="15"/>
        <end position="289"/>
    </location>
</feature>
<dbReference type="CDD" id="cd01164">
    <property type="entry name" value="FruK_PfkB_like"/>
    <property type="match status" value="1"/>
</dbReference>
<dbReference type="GO" id="GO:0016052">
    <property type="term" value="P:carbohydrate catabolic process"/>
    <property type="evidence" value="ECO:0007669"/>
    <property type="project" value="UniProtKB-ARBA"/>
</dbReference>
<evidence type="ECO:0000256" key="6">
    <source>
        <dbReference type="PIRNR" id="PIRNR000535"/>
    </source>
</evidence>
<accession>A0A6N7S6N0</accession>
<dbReference type="Proteomes" id="UP000480929">
    <property type="component" value="Unassembled WGS sequence"/>
</dbReference>
<dbReference type="InterPro" id="IPR029056">
    <property type="entry name" value="Ribokinase-like"/>
</dbReference>
<dbReference type="RefSeq" id="WP_154238704.1">
    <property type="nucleotide sequence ID" value="NZ_CALJPI010000162.1"/>
</dbReference>
<protein>
    <recommendedName>
        <fullName evidence="6">Tagatose-6-phosphate kinase</fullName>
        <ecNumber evidence="6">2.7.1.144</ecNumber>
    </recommendedName>
</protein>
<name>A0A6N7S6N0_9FIRM</name>